<dbReference type="Pfam" id="PF00291">
    <property type="entry name" value="PALP"/>
    <property type="match status" value="1"/>
</dbReference>
<dbReference type="InterPro" id="IPR001763">
    <property type="entry name" value="Rhodanese-like_dom"/>
</dbReference>
<organism evidence="3 4">
    <name type="scientific">Podospora aff. communis PSN243</name>
    <dbReference type="NCBI Taxonomy" id="3040156"/>
    <lineage>
        <taxon>Eukaryota</taxon>
        <taxon>Fungi</taxon>
        <taxon>Dikarya</taxon>
        <taxon>Ascomycota</taxon>
        <taxon>Pezizomycotina</taxon>
        <taxon>Sordariomycetes</taxon>
        <taxon>Sordariomycetidae</taxon>
        <taxon>Sordariales</taxon>
        <taxon>Podosporaceae</taxon>
        <taxon>Podospora</taxon>
    </lineage>
</organism>
<dbReference type="PROSITE" id="PS50206">
    <property type="entry name" value="RHODANESE_3"/>
    <property type="match status" value="1"/>
</dbReference>
<proteinExistence type="predicted"/>
<dbReference type="SUPFAM" id="SSF52821">
    <property type="entry name" value="Rhodanese/Cell cycle control phosphatase"/>
    <property type="match status" value="1"/>
</dbReference>
<evidence type="ECO:0000313" key="4">
    <source>
        <dbReference type="Proteomes" id="UP001321760"/>
    </source>
</evidence>
<dbReference type="InterPro" id="IPR036052">
    <property type="entry name" value="TrpB-like_PALP_sf"/>
</dbReference>
<dbReference type="EMBL" id="MU865942">
    <property type="protein sequence ID" value="KAK4448501.1"/>
    <property type="molecule type" value="Genomic_DNA"/>
</dbReference>
<dbReference type="Proteomes" id="UP001321760">
    <property type="component" value="Unassembled WGS sequence"/>
</dbReference>
<gene>
    <name evidence="3" type="ORF">QBC34DRAFT_381066</name>
</gene>
<accession>A0AAV9GLC7</accession>
<dbReference type="PANTHER" id="PTHR10314">
    <property type="entry name" value="CYSTATHIONINE BETA-SYNTHASE"/>
    <property type="match status" value="1"/>
</dbReference>
<feature type="region of interest" description="Disordered" evidence="1">
    <location>
        <begin position="383"/>
        <end position="430"/>
    </location>
</feature>
<comment type="caution">
    <text evidence="3">The sequence shown here is derived from an EMBL/GenBank/DDBJ whole genome shotgun (WGS) entry which is preliminary data.</text>
</comment>
<feature type="compositionally biased region" description="Low complexity" evidence="1">
    <location>
        <begin position="399"/>
        <end position="413"/>
    </location>
</feature>
<dbReference type="SUPFAM" id="SSF53686">
    <property type="entry name" value="Tryptophan synthase beta subunit-like PLP-dependent enzymes"/>
    <property type="match status" value="1"/>
</dbReference>
<dbReference type="Gene3D" id="3.40.50.1100">
    <property type="match status" value="2"/>
</dbReference>
<feature type="domain" description="Rhodanese" evidence="2">
    <location>
        <begin position="433"/>
        <end position="544"/>
    </location>
</feature>
<reference evidence="3" key="2">
    <citation type="submission" date="2023-05" db="EMBL/GenBank/DDBJ databases">
        <authorList>
            <consortium name="Lawrence Berkeley National Laboratory"/>
            <person name="Steindorff A."/>
            <person name="Hensen N."/>
            <person name="Bonometti L."/>
            <person name="Westerberg I."/>
            <person name="Brannstrom I.O."/>
            <person name="Guillou S."/>
            <person name="Cros-Aarteil S."/>
            <person name="Calhoun S."/>
            <person name="Haridas S."/>
            <person name="Kuo A."/>
            <person name="Mondo S."/>
            <person name="Pangilinan J."/>
            <person name="Riley R."/>
            <person name="Labutti K."/>
            <person name="Andreopoulos B."/>
            <person name="Lipzen A."/>
            <person name="Chen C."/>
            <person name="Yanf M."/>
            <person name="Daum C."/>
            <person name="Ng V."/>
            <person name="Clum A."/>
            <person name="Ohm R."/>
            <person name="Martin F."/>
            <person name="Silar P."/>
            <person name="Natvig D."/>
            <person name="Lalanne C."/>
            <person name="Gautier V."/>
            <person name="Ament-Velasquez S.L."/>
            <person name="Kruys A."/>
            <person name="Hutchinson M.I."/>
            <person name="Powell A.J."/>
            <person name="Barry K."/>
            <person name="Miller A.N."/>
            <person name="Grigoriev I.V."/>
            <person name="Debuchy R."/>
            <person name="Gladieux P."/>
            <person name="Thoren M.H."/>
            <person name="Johannesson H."/>
        </authorList>
    </citation>
    <scope>NUCLEOTIDE SEQUENCE</scope>
    <source>
        <strain evidence="3">PSN243</strain>
    </source>
</reference>
<dbReference type="InterPro" id="IPR050214">
    <property type="entry name" value="Cys_Synth/Cystath_Beta-Synth"/>
</dbReference>
<dbReference type="Gene3D" id="3.40.250.10">
    <property type="entry name" value="Rhodanese-like domain"/>
    <property type="match status" value="1"/>
</dbReference>
<reference evidence="3" key="1">
    <citation type="journal article" date="2023" name="Mol. Phylogenet. Evol.">
        <title>Genome-scale phylogeny and comparative genomics of the fungal order Sordariales.</title>
        <authorList>
            <person name="Hensen N."/>
            <person name="Bonometti L."/>
            <person name="Westerberg I."/>
            <person name="Brannstrom I.O."/>
            <person name="Guillou S."/>
            <person name="Cros-Aarteil S."/>
            <person name="Calhoun S."/>
            <person name="Haridas S."/>
            <person name="Kuo A."/>
            <person name="Mondo S."/>
            <person name="Pangilinan J."/>
            <person name="Riley R."/>
            <person name="LaButti K."/>
            <person name="Andreopoulos B."/>
            <person name="Lipzen A."/>
            <person name="Chen C."/>
            <person name="Yan M."/>
            <person name="Daum C."/>
            <person name="Ng V."/>
            <person name="Clum A."/>
            <person name="Steindorff A."/>
            <person name="Ohm R.A."/>
            <person name="Martin F."/>
            <person name="Silar P."/>
            <person name="Natvig D.O."/>
            <person name="Lalanne C."/>
            <person name="Gautier V."/>
            <person name="Ament-Velasquez S.L."/>
            <person name="Kruys A."/>
            <person name="Hutchinson M.I."/>
            <person name="Powell A.J."/>
            <person name="Barry K."/>
            <person name="Miller A.N."/>
            <person name="Grigoriev I.V."/>
            <person name="Debuchy R."/>
            <person name="Gladieux P."/>
            <person name="Hiltunen Thoren M."/>
            <person name="Johannesson H."/>
        </authorList>
    </citation>
    <scope>NUCLEOTIDE SEQUENCE</scope>
    <source>
        <strain evidence="3">PSN243</strain>
    </source>
</reference>
<sequence>MASSNPLNVFKGHDSLAQYLDPDLNPPLPLVEIPDSLNPLRSDGVRIFAKMLTALPAQNVKSLPALAMLRSQPHAQHQTIVEASSGSTVLSLAMISRALWGHDDVHAYVTNKKHPDSLRLMKFFGLKTVLYGGLAQQEPSDEKGIMSRLRRMAKSDQGVCYPGQYDSDQNWRAHERWTGAQIWRQLPEVKLFCATVGTGGCITGTGAYLKAMKPSVRTIGVCNVRGDPIPGPRHLAGFETSPFPWRENIDVFETVPSVDAFRASMQLSRYGLICGPSSGQALCGLVAHLQAAKAAGRLAEYADPETNEIHAVFVCADLPYQYMDLYFQKIPKDEFPPTFNENLLSCDPDPYDERHFLSPEQASKLAGGMKPCNSPSSCTCSSKNRRHRPYAPPSPPPSSGGSSPYYPTPSNSLPTPPEFPSIDLSNSSEEDYQENNTIMIDICPRDVYSRNHIHKAWNIPLTPEPEDLYGDAQAVEARWREMKEVVGGPLWPVAEELQERRVLVMCGNGDSSRMMVSMLRARGVEAFCVDGGVGSEVWVGSEVD</sequence>
<protein>
    <submittedName>
        <fullName evidence="3">Cysteine synthase</fullName>
    </submittedName>
</protein>
<evidence type="ECO:0000313" key="3">
    <source>
        <dbReference type="EMBL" id="KAK4448501.1"/>
    </source>
</evidence>
<dbReference type="Pfam" id="PF00581">
    <property type="entry name" value="Rhodanese"/>
    <property type="match status" value="1"/>
</dbReference>
<dbReference type="InterPro" id="IPR001926">
    <property type="entry name" value="TrpB-like_PALP"/>
</dbReference>
<dbReference type="CDD" id="cd00158">
    <property type="entry name" value="RHOD"/>
    <property type="match status" value="1"/>
</dbReference>
<evidence type="ECO:0000256" key="1">
    <source>
        <dbReference type="SAM" id="MobiDB-lite"/>
    </source>
</evidence>
<evidence type="ECO:0000259" key="2">
    <source>
        <dbReference type="PROSITE" id="PS50206"/>
    </source>
</evidence>
<name>A0AAV9GLC7_9PEZI</name>
<dbReference type="AlphaFoldDB" id="A0AAV9GLC7"/>
<dbReference type="InterPro" id="IPR036873">
    <property type="entry name" value="Rhodanese-like_dom_sf"/>
</dbReference>
<keyword evidence="4" id="KW-1185">Reference proteome</keyword>